<keyword evidence="4" id="KW-1185">Reference proteome</keyword>
<protein>
    <recommendedName>
        <fullName evidence="5">Lipoprotein</fullName>
    </recommendedName>
</protein>
<feature type="signal peptide" evidence="2">
    <location>
        <begin position="1"/>
        <end position="17"/>
    </location>
</feature>
<name>A0A6I3L091_9NOCA</name>
<dbReference type="PROSITE" id="PS51257">
    <property type="entry name" value="PROKAR_LIPOPROTEIN"/>
    <property type="match status" value="1"/>
</dbReference>
<comment type="caution">
    <text evidence="3">The sequence shown here is derived from an EMBL/GenBank/DDBJ whole genome shotgun (WGS) entry which is preliminary data.</text>
</comment>
<sequence length="169" mass="17422">MKLVGPISTPVMTLAMAATLGGCGTQSSSSTAENSTSNPSPVPSTDASGDIVGPCADSAGATAPGTRLVALLDLSADNTLTYSMTHHVRMPGAHGTQESCGDRMTMTVSEHVPITAEHGTICDDRQTAAGPCTLAQVKDNAAHWSQVTPIAYIHIDADRVVEIDEIYNG</sequence>
<feature type="region of interest" description="Disordered" evidence="1">
    <location>
        <begin position="22"/>
        <end position="56"/>
    </location>
</feature>
<evidence type="ECO:0000256" key="2">
    <source>
        <dbReference type="SAM" id="SignalP"/>
    </source>
</evidence>
<dbReference type="EMBL" id="WMBB01000006">
    <property type="protein sequence ID" value="MTE14105.1"/>
    <property type="molecule type" value="Genomic_DNA"/>
</dbReference>
<feature type="compositionally biased region" description="Low complexity" evidence="1">
    <location>
        <begin position="27"/>
        <end position="45"/>
    </location>
</feature>
<feature type="chain" id="PRO_5039050527" description="Lipoprotein" evidence="2">
    <location>
        <begin position="18"/>
        <end position="169"/>
    </location>
</feature>
<evidence type="ECO:0000313" key="3">
    <source>
        <dbReference type="EMBL" id="MTE14105.1"/>
    </source>
</evidence>
<gene>
    <name evidence="3" type="ORF">GLP40_15200</name>
</gene>
<reference evidence="3 4" key="1">
    <citation type="submission" date="2019-11" db="EMBL/GenBank/DDBJ databases">
        <title>Nocardia sp. nov. CT2-14 isolated from soil.</title>
        <authorList>
            <person name="Kanchanasin P."/>
            <person name="Tanasupawat S."/>
            <person name="Yuki M."/>
            <person name="Kudo T."/>
        </authorList>
    </citation>
    <scope>NUCLEOTIDE SEQUENCE [LARGE SCALE GENOMIC DNA]</scope>
    <source>
        <strain evidence="3 4">CT2-14</strain>
    </source>
</reference>
<dbReference type="RefSeq" id="WP_154788512.1">
    <property type="nucleotide sequence ID" value="NZ_WMBB01000006.1"/>
</dbReference>
<evidence type="ECO:0000313" key="4">
    <source>
        <dbReference type="Proteomes" id="UP000432464"/>
    </source>
</evidence>
<evidence type="ECO:0000256" key="1">
    <source>
        <dbReference type="SAM" id="MobiDB-lite"/>
    </source>
</evidence>
<keyword evidence="2" id="KW-0732">Signal</keyword>
<proteinExistence type="predicted"/>
<dbReference type="Proteomes" id="UP000432464">
    <property type="component" value="Unassembled WGS sequence"/>
</dbReference>
<accession>A0A6I3L091</accession>
<dbReference type="AlphaFoldDB" id="A0A6I3L091"/>
<organism evidence="3 4">
    <name type="scientific">Nocardia aurantiaca</name>
    <dbReference type="NCBI Taxonomy" id="2675850"/>
    <lineage>
        <taxon>Bacteria</taxon>
        <taxon>Bacillati</taxon>
        <taxon>Actinomycetota</taxon>
        <taxon>Actinomycetes</taxon>
        <taxon>Mycobacteriales</taxon>
        <taxon>Nocardiaceae</taxon>
        <taxon>Nocardia</taxon>
    </lineage>
</organism>
<evidence type="ECO:0008006" key="5">
    <source>
        <dbReference type="Google" id="ProtNLM"/>
    </source>
</evidence>